<comment type="caution">
    <text evidence="7">The sequence shown here is derived from an EMBL/GenBank/DDBJ whole genome shotgun (WGS) entry which is preliminary data.</text>
</comment>
<evidence type="ECO:0000256" key="5">
    <source>
        <dbReference type="ARBA" id="ARBA00023027"/>
    </source>
</evidence>
<proteinExistence type="inferred from homology"/>
<comment type="function">
    <text evidence="1">Catalyzes the last step of tRNA splicing, the transfer of the splice junction 2'-phosphate from ligated tRNA to NAD to produce ADP-ribose 1''-2'' cyclic phosphate.</text>
</comment>
<dbReference type="EC" id="2.7.1.160" evidence="3"/>
<sequence length="233" mass="26114">MENNKRDIIIGKALAKLLRHHALKDGLSIDSNGFIPINQVLNHKFIKSNKATIDDIIRIVNNNSKKRFILKEDPNNGLLLIAALQGHSIESVGMTHNMILLNNDTDNWPNVLIHGTYRDKLPLILNSGGLSKMLRNHIHLTDKIPLKFNNIVNNLNLDSNLSSSSNNNAISGIRNSCEIIIIINIPLLKQNSNEIKLYRSNNGVYLTPGNENGVLSKNYFSYIIDYESGLITE</sequence>
<dbReference type="SUPFAM" id="SSF56399">
    <property type="entry name" value="ADP-ribosylation"/>
    <property type="match status" value="1"/>
</dbReference>
<organism evidence="7 8">
    <name type="scientific">Pichia kluyveri</name>
    <name type="common">Yeast</name>
    <dbReference type="NCBI Taxonomy" id="36015"/>
    <lineage>
        <taxon>Eukaryota</taxon>
        <taxon>Fungi</taxon>
        <taxon>Dikarya</taxon>
        <taxon>Ascomycota</taxon>
        <taxon>Saccharomycotina</taxon>
        <taxon>Pichiomycetes</taxon>
        <taxon>Pichiales</taxon>
        <taxon>Pichiaceae</taxon>
        <taxon>Pichia</taxon>
    </lineage>
</organism>
<keyword evidence="4" id="KW-0808">Transferase</keyword>
<dbReference type="Proteomes" id="UP001378960">
    <property type="component" value="Unassembled WGS sequence"/>
</dbReference>
<dbReference type="PANTHER" id="PTHR12684">
    <property type="entry name" value="PUTATIVE PHOSPHOTRANSFERASE"/>
    <property type="match status" value="1"/>
</dbReference>
<keyword evidence="5" id="KW-0520">NAD</keyword>
<dbReference type="AlphaFoldDB" id="A0AAV5RA67"/>
<dbReference type="EMBL" id="BTGB01000009">
    <property type="protein sequence ID" value="GMM48318.1"/>
    <property type="molecule type" value="Genomic_DNA"/>
</dbReference>
<evidence type="ECO:0000256" key="6">
    <source>
        <dbReference type="ARBA" id="ARBA00047949"/>
    </source>
</evidence>
<dbReference type="GO" id="GO:0000215">
    <property type="term" value="F:tRNA 2'-phosphotransferase activity"/>
    <property type="evidence" value="ECO:0007669"/>
    <property type="project" value="UniProtKB-EC"/>
</dbReference>
<accession>A0AAV5RA67</accession>
<dbReference type="GO" id="GO:0006388">
    <property type="term" value="P:tRNA splicing, via endonucleolytic cleavage and ligation"/>
    <property type="evidence" value="ECO:0007669"/>
    <property type="project" value="TreeGrafter"/>
</dbReference>
<name>A0AAV5RA67_PICKL</name>
<evidence type="ECO:0000313" key="8">
    <source>
        <dbReference type="Proteomes" id="UP001378960"/>
    </source>
</evidence>
<dbReference type="Pfam" id="PF01885">
    <property type="entry name" value="PTS_2-RNA"/>
    <property type="match status" value="1"/>
</dbReference>
<dbReference type="Gene3D" id="1.10.10.970">
    <property type="entry name" value="RNA 2'-phosphotransferase, Tpt1/KptA family, N-terminal domain"/>
    <property type="match status" value="1"/>
</dbReference>
<dbReference type="InterPro" id="IPR042080">
    <property type="entry name" value="RNA_2'-PTrans_N"/>
</dbReference>
<evidence type="ECO:0000256" key="3">
    <source>
        <dbReference type="ARBA" id="ARBA00012007"/>
    </source>
</evidence>
<dbReference type="PANTHER" id="PTHR12684:SF2">
    <property type="entry name" value="TRNA 2'-PHOSPHOTRANSFERASE 1"/>
    <property type="match status" value="1"/>
</dbReference>
<evidence type="ECO:0000256" key="4">
    <source>
        <dbReference type="ARBA" id="ARBA00022679"/>
    </source>
</evidence>
<comment type="catalytic activity">
    <reaction evidence="6">
        <text>2'-phospho-[ligated tRNA] + NAD(+) = mature tRNA + ADP-alpha-D-ribose 1'',2''-cyclic phosphate + nicotinamide</text>
        <dbReference type="Rhea" id="RHEA:23324"/>
        <dbReference type="Rhea" id="RHEA-COMP:11106"/>
        <dbReference type="Rhea" id="RHEA-COMP:11107"/>
        <dbReference type="ChEBI" id="CHEBI:17154"/>
        <dbReference type="ChEBI" id="CHEBI:57540"/>
        <dbReference type="ChEBI" id="CHEBI:76596"/>
        <dbReference type="ChEBI" id="CHEBI:82883"/>
        <dbReference type="ChEBI" id="CHEBI:85027"/>
        <dbReference type="EC" id="2.7.1.160"/>
    </reaction>
</comment>
<keyword evidence="8" id="KW-1185">Reference proteome</keyword>
<gene>
    <name evidence="7" type="ORF">DAPK24_049160</name>
</gene>
<evidence type="ECO:0000256" key="2">
    <source>
        <dbReference type="ARBA" id="ARBA00009836"/>
    </source>
</evidence>
<comment type="similarity">
    <text evidence="2">Belongs to the KptA/TPT1 family.</text>
</comment>
<reference evidence="7 8" key="1">
    <citation type="journal article" date="2023" name="Elife">
        <title>Identification of key yeast species and microbe-microbe interactions impacting larval growth of Drosophila in the wild.</title>
        <authorList>
            <person name="Mure A."/>
            <person name="Sugiura Y."/>
            <person name="Maeda R."/>
            <person name="Honda K."/>
            <person name="Sakurai N."/>
            <person name="Takahashi Y."/>
            <person name="Watada M."/>
            <person name="Katoh T."/>
            <person name="Gotoh A."/>
            <person name="Gotoh Y."/>
            <person name="Taniguchi I."/>
            <person name="Nakamura K."/>
            <person name="Hayashi T."/>
            <person name="Katayama T."/>
            <person name="Uemura T."/>
            <person name="Hattori Y."/>
        </authorList>
    </citation>
    <scope>NUCLEOTIDE SEQUENCE [LARGE SCALE GENOMIC DNA]</scope>
    <source>
        <strain evidence="7 8">PK-24</strain>
    </source>
</reference>
<evidence type="ECO:0000313" key="7">
    <source>
        <dbReference type="EMBL" id="GMM48318.1"/>
    </source>
</evidence>
<evidence type="ECO:0000256" key="1">
    <source>
        <dbReference type="ARBA" id="ARBA00003343"/>
    </source>
</evidence>
<protein>
    <recommendedName>
        <fullName evidence="3">2'-phosphotransferase</fullName>
        <ecNumber evidence="3">2.7.1.160</ecNumber>
    </recommendedName>
</protein>
<dbReference type="InterPro" id="IPR002745">
    <property type="entry name" value="Ptrans_KptA/Tpt1"/>
</dbReference>
<dbReference type="InterPro" id="IPR042081">
    <property type="entry name" value="RNA_2'-PTrans_C"/>
</dbReference>
<dbReference type="Gene3D" id="3.20.170.30">
    <property type="match status" value="1"/>
</dbReference>